<proteinExistence type="predicted"/>
<dbReference type="Proteomes" id="UP000322822">
    <property type="component" value="Chromosome 1"/>
</dbReference>
<sequence>MSPYSLSTTPEGIVDSLLAHINSLNVDVMLEFYDPEGMLIDAAGVPQIGREAIAVELEKYFQLGLKMQIVQRHLFVAGDIASLVLDWSLIGKALDGQTVHMVATANDIARRGADGYWRYLIDNPFGTQLRMLGAA</sequence>
<protein>
    <recommendedName>
        <fullName evidence="1">SnoaL-like domain-containing protein</fullName>
    </recommendedName>
</protein>
<evidence type="ECO:0000259" key="1">
    <source>
        <dbReference type="Pfam" id="PF12680"/>
    </source>
</evidence>
<evidence type="ECO:0000313" key="3">
    <source>
        <dbReference type="Proteomes" id="UP000322822"/>
    </source>
</evidence>
<dbReference type="InterPro" id="IPR037401">
    <property type="entry name" value="SnoaL-like"/>
</dbReference>
<dbReference type="Gene3D" id="3.10.450.50">
    <property type="match status" value="1"/>
</dbReference>
<dbReference type="EMBL" id="CP044065">
    <property type="protein sequence ID" value="QET02162.1"/>
    <property type="molecule type" value="Genomic_DNA"/>
</dbReference>
<evidence type="ECO:0000313" key="2">
    <source>
        <dbReference type="EMBL" id="QET02162.1"/>
    </source>
</evidence>
<feature type="domain" description="SnoaL-like" evidence="1">
    <location>
        <begin position="16"/>
        <end position="115"/>
    </location>
</feature>
<reference evidence="2 3" key="1">
    <citation type="submission" date="2019-09" db="EMBL/GenBank/DDBJ databases">
        <title>FDA dAtabase for Regulatory Grade micrObial Sequences (FDA-ARGOS): Supporting development and validation of Infectious Disease Dx tests.</title>
        <authorList>
            <person name="Sciortino C."/>
            <person name="Tallon L."/>
            <person name="Sadzewicz L."/>
            <person name="Vavikolanu K."/>
            <person name="Mehta A."/>
            <person name="Aluvathingal J."/>
            <person name="Nadendla S."/>
            <person name="Nandy P."/>
            <person name="Geyer C."/>
            <person name="Yan Y."/>
            <person name="Sichtig H."/>
        </authorList>
    </citation>
    <scope>NUCLEOTIDE SEQUENCE [LARGE SCALE GENOMIC DNA]</scope>
    <source>
        <strain evidence="2 3">FDAARGOS_664</strain>
    </source>
</reference>
<dbReference type="SUPFAM" id="SSF54427">
    <property type="entry name" value="NTF2-like"/>
    <property type="match status" value="1"/>
</dbReference>
<dbReference type="AlphaFoldDB" id="A0A5P2H2G6"/>
<dbReference type="Pfam" id="PF12680">
    <property type="entry name" value="SnoaL_2"/>
    <property type="match status" value="1"/>
</dbReference>
<dbReference type="RefSeq" id="WP_150372204.1">
    <property type="nucleotide sequence ID" value="NZ_CP044065.1"/>
</dbReference>
<organism evidence="2 3">
    <name type="scientific">Cupriavidus pauculus</name>
    <dbReference type="NCBI Taxonomy" id="82633"/>
    <lineage>
        <taxon>Bacteria</taxon>
        <taxon>Pseudomonadati</taxon>
        <taxon>Pseudomonadota</taxon>
        <taxon>Betaproteobacteria</taxon>
        <taxon>Burkholderiales</taxon>
        <taxon>Burkholderiaceae</taxon>
        <taxon>Cupriavidus</taxon>
    </lineage>
</organism>
<name>A0A5P2H2G6_9BURK</name>
<dbReference type="InterPro" id="IPR032710">
    <property type="entry name" value="NTF2-like_dom_sf"/>
</dbReference>
<gene>
    <name evidence="2" type="ORF">FOB72_09005</name>
</gene>
<dbReference type="OrthoDB" id="1633822at2"/>
<accession>A0A5P2H2G6</accession>